<comment type="similarity">
    <text evidence="1">Belongs to the ETF alpha-subunit/FixB family.</text>
</comment>
<dbReference type="InterPro" id="IPR033947">
    <property type="entry name" value="ETF_alpha_N"/>
</dbReference>
<feature type="binding site" evidence="10">
    <location>
        <begin position="257"/>
        <end position="264"/>
    </location>
    <ligand>
        <name>FAD</name>
        <dbReference type="ChEBI" id="CHEBI:57692"/>
    </ligand>
</feature>
<evidence type="ECO:0000256" key="2">
    <source>
        <dbReference type="ARBA" id="ARBA00011355"/>
    </source>
</evidence>
<comment type="cofactor">
    <cofactor evidence="10">
        <name>FAD</name>
        <dbReference type="ChEBI" id="CHEBI:57692"/>
    </cofactor>
    <text evidence="10">Binds 1 FAD per dimer.</text>
</comment>
<dbReference type="InterPro" id="IPR029035">
    <property type="entry name" value="DHS-like_NAD/FAD-binding_dom"/>
</dbReference>
<reference evidence="12 13" key="1">
    <citation type="submission" date="2016-10" db="EMBL/GenBank/DDBJ databases">
        <authorList>
            <person name="de Groot N.N."/>
        </authorList>
    </citation>
    <scope>NUCLEOTIDE SEQUENCE [LARGE SCALE GENOMIC DNA]</scope>
    <source>
        <strain evidence="12 13">DSM 18438</strain>
    </source>
</reference>
<evidence type="ECO:0000256" key="5">
    <source>
        <dbReference type="ARBA" id="ARBA00022827"/>
    </source>
</evidence>
<dbReference type="InterPro" id="IPR001308">
    <property type="entry name" value="ETF_a/FixB"/>
</dbReference>
<evidence type="ECO:0000256" key="4">
    <source>
        <dbReference type="ARBA" id="ARBA00022630"/>
    </source>
</evidence>
<dbReference type="Pfam" id="PF00766">
    <property type="entry name" value="ETF_alpha"/>
    <property type="match status" value="1"/>
</dbReference>
<keyword evidence="4" id="KW-0285">Flavoprotein</keyword>
<dbReference type="CDD" id="cd01715">
    <property type="entry name" value="ETF_alpha"/>
    <property type="match status" value="1"/>
</dbReference>
<dbReference type="GO" id="GO:0009055">
    <property type="term" value="F:electron transfer activity"/>
    <property type="evidence" value="ECO:0007669"/>
    <property type="project" value="InterPro"/>
</dbReference>
<comment type="subunit">
    <text evidence="2">Heterodimer of an alpha and a beta subunit.</text>
</comment>
<gene>
    <name evidence="12" type="ORF">SAMN05660443_0883</name>
</gene>
<dbReference type="GO" id="GO:0050660">
    <property type="term" value="F:flavin adenine dinucleotide binding"/>
    <property type="evidence" value="ECO:0007669"/>
    <property type="project" value="InterPro"/>
</dbReference>
<dbReference type="Pfam" id="PF01012">
    <property type="entry name" value="ETF"/>
    <property type="match status" value="1"/>
</dbReference>
<feature type="binding site" evidence="10">
    <location>
        <begin position="226"/>
        <end position="227"/>
    </location>
    <ligand>
        <name>FAD</name>
        <dbReference type="ChEBI" id="CHEBI:57692"/>
    </ligand>
</feature>
<sequence>MSILVVADHHDNELAPVTANVVAAAKAIGGDIQVLVAGENCQAAAEAASKLDGVSKVLVADNAVYGHQLAENVAALLAEIGKDFSHLLTAATGVGKNVFPRVAALLDVNQISEIIAVESADTFKRPIYAGNAIATVQSEDAVKVITVRGTSFDPVADTGSAEITALDQATDAGLSSFVGEELVASDRPELTAAGIVVSGGRGVGSAEGFDIIYKLADKLGGAVGASRAAVDAGYVPNDMQVGQTGKIVAPQLYIAAGISGAIQHLAGMKDSKVIVAINKDEEAPIFQVADYGLVADLFEAVPELEGKL</sequence>
<dbReference type="InterPro" id="IPR014730">
    <property type="entry name" value="ETF_a/b_N"/>
</dbReference>
<dbReference type="PROSITE" id="PS00696">
    <property type="entry name" value="ETF_ALPHA"/>
    <property type="match status" value="1"/>
</dbReference>
<evidence type="ECO:0000256" key="1">
    <source>
        <dbReference type="ARBA" id="ARBA00005817"/>
    </source>
</evidence>
<evidence type="ECO:0000256" key="8">
    <source>
        <dbReference type="ARBA" id="ARBA00068674"/>
    </source>
</evidence>
<protein>
    <recommendedName>
        <fullName evidence="8">Electron transfer flavoprotein subunit alpha</fullName>
    </recommendedName>
    <alternativeName>
        <fullName evidence="9">Electron transfer flavoprotein large subunit</fullName>
    </alternativeName>
</protein>
<dbReference type="PANTHER" id="PTHR43153:SF1">
    <property type="entry name" value="ELECTRON TRANSFER FLAVOPROTEIN SUBUNIT ALPHA, MITOCHONDRIAL"/>
    <property type="match status" value="1"/>
</dbReference>
<keyword evidence="3" id="KW-0813">Transport</keyword>
<feature type="binding site" evidence="10">
    <location>
        <position position="278"/>
    </location>
    <ligand>
        <name>FAD</name>
        <dbReference type="ChEBI" id="CHEBI:57692"/>
    </ligand>
</feature>
<dbReference type="EMBL" id="FOLH01000001">
    <property type="protein sequence ID" value="SFB91106.1"/>
    <property type="molecule type" value="Genomic_DNA"/>
</dbReference>
<feature type="binding site" evidence="10">
    <location>
        <position position="201"/>
    </location>
    <ligand>
        <name>FAD</name>
        <dbReference type="ChEBI" id="CHEBI:57692"/>
    </ligand>
</feature>
<evidence type="ECO:0000256" key="3">
    <source>
        <dbReference type="ARBA" id="ARBA00022448"/>
    </source>
</evidence>
<evidence type="ECO:0000259" key="11">
    <source>
        <dbReference type="SMART" id="SM00893"/>
    </source>
</evidence>
<dbReference type="AlphaFoldDB" id="A0A1I1EWL8"/>
<evidence type="ECO:0000256" key="10">
    <source>
        <dbReference type="PIRSR" id="PIRSR000089-1"/>
    </source>
</evidence>
<keyword evidence="13" id="KW-1185">Reference proteome</keyword>
<evidence type="ECO:0000313" key="13">
    <source>
        <dbReference type="Proteomes" id="UP000199058"/>
    </source>
</evidence>
<dbReference type="Proteomes" id="UP000199058">
    <property type="component" value="Unassembled WGS sequence"/>
</dbReference>
<keyword evidence="5 10" id="KW-0274">FAD</keyword>
<dbReference type="SUPFAM" id="SSF52402">
    <property type="entry name" value="Adenine nucleotide alpha hydrolases-like"/>
    <property type="match status" value="1"/>
</dbReference>
<accession>A0A1I1EWL8</accession>
<dbReference type="InterPro" id="IPR014731">
    <property type="entry name" value="ETF_asu_C"/>
</dbReference>
<dbReference type="STRING" id="1122252.SAMN05660443_0883"/>
<proteinExistence type="inferred from homology"/>
<dbReference type="GO" id="GO:0033539">
    <property type="term" value="P:fatty acid beta-oxidation using acyl-CoA dehydrogenase"/>
    <property type="evidence" value="ECO:0007669"/>
    <property type="project" value="TreeGrafter"/>
</dbReference>
<dbReference type="PIRSF" id="PIRSF000089">
    <property type="entry name" value="Electra_flavoP_a"/>
    <property type="match status" value="1"/>
</dbReference>
<dbReference type="RefSeq" id="WP_091959666.1">
    <property type="nucleotide sequence ID" value="NZ_FOLH01000001.1"/>
</dbReference>
<dbReference type="InterPro" id="IPR018206">
    <property type="entry name" value="ETF_asu_C_CS"/>
</dbReference>
<dbReference type="InterPro" id="IPR014729">
    <property type="entry name" value="Rossmann-like_a/b/a_fold"/>
</dbReference>
<comment type="function">
    <text evidence="7">The electron transfer flavoprotein serves as a specific electron acceptor for other dehydrogenases. It transfers the electrons to the main respiratory chain via ETF-ubiquinone oxidoreductase (ETF dehydrogenase).</text>
</comment>
<feature type="domain" description="Electron transfer flavoprotein alpha/beta-subunit N-terminal" evidence="11">
    <location>
        <begin position="3"/>
        <end position="181"/>
    </location>
</feature>
<dbReference type="FunFam" id="3.40.50.1220:FF:000001">
    <property type="entry name" value="Electron transfer flavoprotein, alpha subunit"/>
    <property type="match status" value="1"/>
</dbReference>
<dbReference type="Gene3D" id="3.40.50.620">
    <property type="entry name" value="HUPs"/>
    <property type="match status" value="1"/>
</dbReference>
<evidence type="ECO:0000256" key="7">
    <source>
        <dbReference type="ARBA" id="ARBA00025649"/>
    </source>
</evidence>
<dbReference type="OrthoDB" id="9770286at2"/>
<feature type="binding site" evidence="10">
    <location>
        <begin position="240"/>
        <end position="244"/>
    </location>
    <ligand>
        <name>FAD</name>
        <dbReference type="ChEBI" id="CHEBI:57692"/>
    </ligand>
</feature>
<evidence type="ECO:0000313" key="12">
    <source>
        <dbReference type="EMBL" id="SFB91106.1"/>
    </source>
</evidence>
<dbReference type="FunFam" id="3.40.50.620:FF:000041">
    <property type="entry name" value="Electron transfer flavoprotein alpha subunit"/>
    <property type="match status" value="1"/>
</dbReference>
<evidence type="ECO:0000256" key="9">
    <source>
        <dbReference type="ARBA" id="ARBA00079299"/>
    </source>
</evidence>
<dbReference type="PANTHER" id="PTHR43153">
    <property type="entry name" value="ELECTRON TRANSFER FLAVOPROTEIN ALPHA"/>
    <property type="match status" value="1"/>
</dbReference>
<keyword evidence="6" id="KW-0249">Electron transport</keyword>
<evidence type="ECO:0000256" key="6">
    <source>
        <dbReference type="ARBA" id="ARBA00022982"/>
    </source>
</evidence>
<dbReference type="SUPFAM" id="SSF52467">
    <property type="entry name" value="DHS-like NAD/FAD-binding domain"/>
    <property type="match status" value="1"/>
</dbReference>
<dbReference type="SMART" id="SM00893">
    <property type="entry name" value="ETF"/>
    <property type="match status" value="1"/>
</dbReference>
<name>A0A1I1EWL8_9GAMM</name>
<dbReference type="Gene3D" id="3.40.50.1220">
    <property type="entry name" value="TPP-binding domain"/>
    <property type="match status" value="1"/>
</dbReference>
<organism evidence="12 13">
    <name type="scientific">Marinospirillum celere</name>
    <dbReference type="NCBI Taxonomy" id="1122252"/>
    <lineage>
        <taxon>Bacteria</taxon>
        <taxon>Pseudomonadati</taxon>
        <taxon>Pseudomonadota</taxon>
        <taxon>Gammaproteobacteria</taxon>
        <taxon>Oceanospirillales</taxon>
        <taxon>Oceanospirillaceae</taxon>
        <taxon>Marinospirillum</taxon>
    </lineage>
</organism>